<dbReference type="PANTHER" id="PTHR43463">
    <property type="entry name" value="NICOTINATE-NUCLEOTIDE--DIMETHYLBENZIMIDAZOLE PHOSPHORIBOSYLTRANSFERASE"/>
    <property type="match status" value="1"/>
</dbReference>
<keyword evidence="8 11" id="KW-0808">Transferase</keyword>
<dbReference type="EC" id="2.4.2.21" evidence="4 11"/>
<gene>
    <name evidence="11 12" type="primary">cobT</name>
    <name evidence="12" type="ORF">CLCOL_22900</name>
</gene>
<dbReference type="PATRIC" id="fig|1121305.3.peg.2294"/>
<dbReference type="AlphaFoldDB" id="A0A151AKI4"/>
<keyword evidence="6 11" id="KW-0169">Cobalamin biosynthesis</keyword>
<organism evidence="12 13">
    <name type="scientific">Clostridium colicanis DSM 13634</name>
    <dbReference type="NCBI Taxonomy" id="1121305"/>
    <lineage>
        <taxon>Bacteria</taxon>
        <taxon>Bacillati</taxon>
        <taxon>Bacillota</taxon>
        <taxon>Clostridia</taxon>
        <taxon>Eubacteriales</taxon>
        <taxon>Clostridiaceae</taxon>
        <taxon>Clostridium</taxon>
    </lineage>
</organism>
<dbReference type="InterPro" id="IPR003200">
    <property type="entry name" value="Nict_dMeBzImd_PRibTrfase"/>
</dbReference>
<dbReference type="InterPro" id="IPR023195">
    <property type="entry name" value="Nict_dMeBzImd_PRibTrfase_N"/>
</dbReference>
<dbReference type="STRING" id="1121305.CLCOL_22900"/>
<evidence type="ECO:0000256" key="4">
    <source>
        <dbReference type="ARBA" id="ARBA00011991"/>
    </source>
</evidence>
<dbReference type="PANTHER" id="PTHR43463:SF1">
    <property type="entry name" value="NICOTINATE-NUCLEOTIDE--DIMETHYLBENZIMIDAZOLE PHOSPHORIBOSYLTRANSFERASE"/>
    <property type="match status" value="1"/>
</dbReference>
<comment type="function">
    <text evidence="1 11">Catalyzes the synthesis of alpha-ribazole-5'-phosphate from nicotinate mononucleotide (NAMN) and 5,6-dimethylbenzimidazole (DMB).</text>
</comment>
<evidence type="ECO:0000256" key="8">
    <source>
        <dbReference type="ARBA" id="ARBA00022679"/>
    </source>
</evidence>
<dbReference type="InterPro" id="IPR017846">
    <property type="entry name" value="Nict_dMeBzImd_PRibTrfase_bact"/>
</dbReference>
<evidence type="ECO:0000313" key="13">
    <source>
        <dbReference type="Proteomes" id="UP000075374"/>
    </source>
</evidence>
<dbReference type="HAMAP" id="MF_00230">
    <property type="entry name" value="CobT"/>
    <property type="match status" value="1"/>
</dbReference>
<dbReference type="Pfam" id="PF02277">
    <property type="entry name" value="DBI_PRT"/>
    <property type="match status" value="1"/>
</dbReference>
<evidence type="ECO:0000256" key="2">
    <source>
        <dbReference type="ARBA" id="ARBA00005049"/>
    </source>
</evidence>
<dbReference type="NCBIfam" id="TIGR03160">
    <property type="entry name" value="cobT_DBIPRT"/>
    <property type="match status" value="1"/>
</dbReference>
<evidence type="ECO:0000256" key="9">
    <source>
        <dbReference type="ARBA" id="ARBA00030686"/>
    </source>
</evidence>
<name>A0A151AKI4_9CLOT</name>
<keyword evidence="7 11" id="KW-0328">Glycosyltransferase</keyword>
<evidence type="ECO:0000256" key="7">
    <source>
        <dbReference type="ARBA" id="ARBA00022676"/>
    </source>
</evidence>
<proteinExistence type="inferred from homology"/>
<protein>
    <recommendedName>
        <fullName evidence="5 11">Nicotinate-nucleotide--dimethylbenzimidazole phosphoribosyltransferase</fullName>
        <shortName evidence="11">NN:DBI PRT</shortName>
        <ecNumber evidence="4 11">2.4.2.21</ecNumber>
    </recommendedName>
    <alternativeName>
        <fullName evidence="9 11">N(1)-alpha-phosphoribosyltransferase</fullName>
    </alternativeName>
</protein>
<dbReference type="GO" id="GO:0009236">
    <property type="term" value="P:cobalamin biosynthetic process"/>
    <property type="evidence" value="ECO:0007669"/>
    <property type="project" value="UniProtKB-UniRule"/>
</dbReference>
<dbReference type="Proteomes" id="UP000075374">
    <property type="component" value="Unassembled WGS sequence"/>
</dbReference>
<evidence type="ECO:0000313" key="12">
    <source>
        <dbReference type="EMBL" id="KYH28156.1"/>
    </source>
</evidence>
<accession>A0A151AKI4</accession>
<evidence type="ECO:0000256" key="6">
    <source>
        <dbReference type="ARBA" id="ARBA00022573"/>
    </source>
</evidence>
<evidence type="ECO:0000256" key="5">
    <source>
        <dbReference type="ARBA" id="ARBA00015486"/>
    </source>
</evidence>
<comment type="catalytic activity">
    <reaction evidence="10 11">
        <text>5,6-dimethylbenzimidazole + nicotinate beta-D-ribonucleotide = alpha-ribazole 5'-phosphate + nicotinate + H(+)</text>
        <dbReference type="Rhea" id="RHEA:11196"/>
        <dbReference type="ChEBI" id="CHEBI:15378"/>
        <dbReference type="ChEBI" id="CHEBI:15890"/>
        <dbReference type="ChEBI" id="CHEBI:32544"/>
        <dbReference type="ChEBI" id="CHEBI:57502"/>
        <dbReference type="ChEBI" id="CHEBI:57918"/>
        <dbReference type="EC" id="2.4.2.21"/>
    </reaction>
</comment>
<dbReference type="CDD" id="cd02439">
    <property type="entry name" value="DMB-PRT_CobT"/>
    <property type="match status" value="1"/>
</dbReference>
<comment type="similarity">
    <text evidence="3 11">Belongs to the CobT family.</text>
</comment>
<dbReference type="NCBIfam" id="NF000996">
    <property type="entry name" value="PRK00105.1"/>
    <property type="match status" value="1"/>
</dbReference>
<dbReference type="Gene3D" id="3.40.50.10210">
    <property type="match status" value="1"/>
</dbReference>
<reference evidence="12 13" key="1">
    <citation type="submission" date="2016-02" db="EMBL/GenBank/DDBJ databases">
        <title>Genome sequence of Clostridium colicanis DSM 13634.</title>
        <authorList>
            <person name="Poehlein A."/>
            <person name="Daniel R."/>
        </authorList>
    </citation>
    <scope>NUCLEOTIDE SEQUENCE [LARGE SCALE GENOMIC DNA]</scope>
    <source>
        <strain evidence="12 13">DSM 13634</strain>
    </source>
</reference>
<evidence type="ECO:0000256" key="11">
    <source>
        <dbReference type="HAMAP-Rule" id="MF_00230"/>
    </source>
</evidence>
<dbReference type="Gene3D" id="1.10.1610.10">
    <property type="match status" value="1"/>
</dbReference>
<dbReference type="UniPathway" id="UPA00061">
    <property type="reaction ID" value="UER00516"/>
</dbReference>
<evidence type="ECO:0000256" key="1">
    <source>
        <dbReference type="ARBA" id="ARBA00002197"/>
    </source>
</evidence>
<comment type="pathway">
    <text evidence="2 11">Nucleoside biosynthesis; alpha-ribazole biosynthesis; alpha-ribazole from 5,6-dimethylbenzimidazole: step 1/2.</text>
</comment>
<keyword evidence="13" id="KW-1185">Reference proteome</keyword>
<dbReference type="SUPFAM" id="SSF52733">
    <property type="entry name" value="Nicotinate mononucleotide:5,6-dimethylbenzimidazole phosphoribosyltransferase (CobT)"/>
    <property type="match status" value="1"/>
</dbReference>
<dbReference type="FunFam" id="3.40.50.10210:FF:000001">
    <property type="entry name" value="Nicotinate-nucleotide--dimethylbenzimidazole phosphoribosyltransferase"/>
    <property type="match status" value="1"/>
</dbReference>
<evidence type="ECO:0000256" key="10">
    <source>
        <dbReference type="ARBA" id="ARBA00047340"/>
    </source>
</evidence>
<feature type="active site" description="Proton acceptor" evidence="11">
    <location>
        <position position="317"/>
    </location>
</feature>
<dbReference type="RefSeq" id="WP_061859080.1">
    <property type="nucleotide sequence ID" value="NZ_LTBB01000013.1"/>
</dbReference>
<evidence type="ECO:0000256" key="3">
    <source>
        <dbReference type="ARBA" id="ARBA00007110"/>
    </source>
</evidence>
<sequence>MDLLKETLSKITEPDKKVKEEVRKKWDGLLKPIGSLGALEEIIIKICGMTGKVINKFDKKAIAVMCSDNGVVNEGVSSAPQVFTKILAESMSKGLTGVATLGKYTGTDIFTVDLGIKGKVDNPKVLDRKIRDGTKNFTKGPAMTYDEAVKSIEIGIEVADEIFVKGYDILGTGEVGIGNTSTAVAVLSSLSGLDVDLICGKGAGLTEKQHIRKKEIIKKAIAINKPNKDNPIDVISKVGGFDIGGMCGLCLSAAKNKKPIVIDGFISSVAALCATKLNPYVREYIIPSHLSAEPGAKYVFDELGLKPILNLEMRLGEGSGCPLAFQIIETAEYIFENMGTHEDVSMSTSYLVDIREE</sequence>
<dbReference type="GO" id="GO:0008939">
    <property type="term" value="F:nicotinate-nucleotide-dimethylbenzimidazole phosphoribosyltransferase activity"/>
    <property type="evidence" value="ECO:0007669"/>
    <property type="project" value="UniProtKB-UniRule"/>
</dbReference>
<dbReference type="EMBL" id="LTBB01000013">
    <property type="protein sequence ID" value="KYH28156.1"/>
    <property type="molecule type" value="Genomic_DNA"/>
</dbReference>
<dbReference type="InterPro" id="IPR036087">
    <property type="entry name" value="Nict_dMeBzImd_PRibTrfase_sf"/>
</dbReference>
<comment type="caution">
    <text evidence="12">The sequence shown here is derived from an EMBL/GenBank/DDBJ whole genome shotgun (WGS) entry which is preliminary data.</text>
</comment>